<keyword evidence="7" id="KW-1185">Reference proteome</keyword>
<dbReference type="Gene3D" id="2.30.290.10">
    <property type="entry name" value="BH3618-like"/>
    <property type="match status" value="1"/>
</dbReference>
<dbReference type="GO" id="GO:0044780">
    <property type="term" value="P:bacterial-type flagellum assembly"/>
    <property type="evidence" value="ECO:0007669"/>
    <property type="project" value="UniProtKB-UniRule"/>
</dbReference>
<dbReference type="SUPFAM" id="SSF141457">
    <property type="entry name" value="BH3618-like"/>
    <property type="match status" value="1"/>
</dbReference>
<dbReference type="Pfam" id="PF02623">
    <property type="entry name" value="FliW"/>
    <property type="match status" value="1"/>
</dbReference>
<gene>
    <name evidence="5 6" type="primary">fliW</name>
    <name evidence="6" type="ORF">HBE96_00850</name>
</gene>
<keyword evidence="6" id="KW-0966">Cell projection</keyword>
<name>A0A7Y0EEZ9_9CLOT</name>
<comment type="subunit">
    <text evidence="5">Interacts with translational regulator CsrA and flagellin(s).</text>
</comment>
<evidence type="ECO:0000256" key="4">
    <source>
        <dbReference type="ARBA" id="ARBA00023186"/>
    </source>
</evidence>
<evidence type="ECO:0000256" key="5">
    <source>
        <dbReference type="HAMAP-Rule" id="MF_01185"/>
    </source>
</evidence>
<keyword evidence="6" id="KW-0969">Cilium</keyword>
<evidence type="ECO:0000313" key="6">
    <source>
        <dbReference type="EMBL" id="NMM61270.1"/>
    </source>
</evidence>
<keyword evidence="4 5" id="KW-0143">Chaperone</keyword>
<dbReference type="InterPro" id="IPR024046">
    <property type="entry name" value="Flagellar_assmbl_FliW_dom_sf"/>
</dbReference>
<organism evidence="6 7">
    <name type="scientific">Clostridium muellerianum</name>
    <dbReference type="NCBI Taxonomy" id="2716538"/>
    <lineage>
        <taxon>Bacteria</taxon>
        <taxon>Bacillati</taxon>
        <taxon>Bacillota</taxon>
        <taxon>Clostridia</taxon>
        <taxon>Eubacteriales</taxon>
        <taxon>Clostridiaceae</taxon>
        <taxon>Clostridium</taxon>
    </lineage>
</organism>
<dbReference type="PANTHER" id="PTHR39190:SF1">
    <property type="entry name" value="FLAGELLAR ASSEMBLY FACTOR FLIW"/>
    <property type="match status" value="1"/>
</dbReference>
<dbReference type="Proteomes" id="UP000537131">
    <property type="component" value="Unassembled WGS sequence"/>
</dbReference>
<dbReference type="PANTHER" id="PTHR39190">
    <property type="entry name" value="FLAGELLAR ASSEMBLY FACTOR FLIW"/>
    <property type="match status" value="1"/>
</dbReference>
<comment type="function">
    <text evidence="5">Acts as an anti-CsrA protein, binds CsrA and prevents it from repressing translation of its target genes, one of which is flagellin. Binds to flagellin and participates in the assembly of the flagellum.</text>
</comment>
<keyword evidence="2 5" id="KW-1005">Bacterial flagellum biogenesis</keyword>
<dbReference type="HAMAP" id="MF_01185">
    <property type="entry name" value="FliW"/>
    <property type="match status" value="1"/>
</dbReference>
<comment type="caution">
    <text evidence="6">The sequence shown here is derived from an EMBL/GenBank/DDBJ whole genome shotgun (WGS) entry which is preliminary data.</text>
</comment>
<evidence type="ECO:0000256" key="1">
    <source>
        <dbReference type="ARBA" id="ARBA00022490"/>
    </source>
</evidence>
<accession>A0A7Y0EEZ9</accession>
<proteinExistence type="inferred from homology"/>
<evidence type="ECO:0000256" key="3">
    <source>
        <dbReference type="ARBA" id="ARBA00022845"/>
    </source>
</evidence>
<keyword evidence="6" id="KW-0282">Flagellum</keyword>
<keyword evidence="3 5" id="KW-0810">Translation regulation</keyword>
<dbReference type="AlphaFoldDB" id="A0A7Y0EEZ9"/>
<comment type="subcellular location">
    <subcellularLocation>
        <location evidence="5">Cytoplasm</location>
    </subcellularLocation>
</comment>
<reference evidence="6 7" key="1">
    <citation type="submission" date="2020-06" db="EMBL/GenBank/DDBJ databases">
        <title>Complete Genome Sequence of Clostridium muelleri sp. nov. P21T, an Acid-Alcohol Producing Acetogen Isolated from Old Hay.</title>
        <authorList>
            <person name="Duncan K.E."/>
            <person name="Tanner R.S."/>
        </authorList>
    </citation>
    <scope>NUCLEOTIDE SEQUENCE [LARGE SCALE GENOMIC DNA]</scope>
    <source>
        <strain evidence="6 7">P21</strain>
    </source>
</reference>
<dbReference type="RefSeq" id="WP_169295876.1">
    <property type="nucleotide sequence ID" value="NZ_JABBNI010000001.1"/>
</dbReference>
<dbReference type="NCBIfam" id="NF009793">
    <property type="entry name" value="PRK13285.1-1"/>
    <property type="match status" value="1"/>
</dbReference>
<comment type="similarity">
    <text evidence="5">Belongs to the FliW family.</text>
</comment>
<dbReference type="EMBL" id="JABBNI010000001">
    <property type="protein sequence ID" value="NMM61270.1"/>
    <property type="molecule type" value="Genomic_DNA"/>
</dbReference>
<evidence type="ECO:0000313" key="7">
    <source>
        <dbReference type="Proteomes" id="UP000537131"/>
    </source>
</evidence>
<dbReference type="GO" id="GO:0005737">
    <property type="term" value="C:cytoplasm"/>
    <property type="evidence" value="ECO:0007669"/>
    <property type="project" value="UniProtKB-SubCell"/>
</dbReference>
<evidence type="ECO:0000256" key="2">
    <source>
        <dbReference type="ARBA" id="ARBA00022795"/>
    </source>
</evidence>
<dbReference type="InterPro" id="IPR003775">
    <property type="entry name" value="Flagellar_assembly_factor_FliW"/>
</dbReference>
<dbReference type="GO" id="GO:0006417">
    <property type="term" value="P:regulation of translation"/>
    <property type="evidence" value="ECO:0007669"/>
    <property type="project" value="UniProtKB-KW"/>
</dbReference>
<keyword evidence="1 5" id="KW-0963">Cytoplasm</keyword>
<sequence>MELSTKYHGIVEYDESDVITFEKGIPGFERLKKFIIFPAEENEVFNILHSIEDETIGLVVVSPFLYIKDYEFNLDDEKLKELQIEKEEDLLILNTVTVSTNVSDITVNLKAPIVINIKKKTGEQIILDNPNYATKHLLFQK</sequence>
<protein>
    <recommendedName>
        <fullName evidence="5">Flagellar assembly factor FliW</fullName>
    </recommendedName>
</protein>